<evidence type="ECO:0000313" key="3">
    <source>
        <dbReference type="Proteomes" id="UP000282654"/>
    </source>
</evidence>
<gene>
    <name evidence="2" type="ORF">EDD75_2234</name>
</gene>
<evidence type="ECO:0000256" key="1">
    <source>
        <dbReference type="SAM" id="Phobius"/>
    </source>
</evidence>
<dbReference type="AlphaFoldDB" id="A0A3N5ABY2"/>
<keyword evidence="1" id="KW-0812">Transmembrane</keyword>
<feature type="transmembrane region" description="Helical" evidence="1">
    <location>
        <begin position="40"/>
        <end position="62"/>
    </location>
</feature>
<sequence>MIQGVAGPDGCPGFMSKMGVFASVLVSALAKVCAAVAQGVFTACLALLAWLAGMVVAANRAYNRCPAFRVARACARATLRVAPETLRDIFRAAFAAPFGPLAALVLLVVLALGVVFTAKYWLPAALAVLVVAYGAGPATAVREWALERLKGGAAA</sequence>
<reference evidence="2 3" key="1">
    <citation type="submission" date="2018-11" db="EMBL/GenBank/DDBJ databases">
        <title>Genomic Encyclopedia of Type Strains, Phase IV (KMG-IV): sequencing the most valuable type-strain genomes for metagenomic binning, comparative biology and taxonomic classification.</title>
        <authorList>
            <person name="Goeker M."/>
        </authorList>
    </citation>
    <scope>NUCLEOTIDE SEQUENCE [LARGE SCALE GENOMIC DNA]</scope>
    <source>
        <strain evidence="2 3">DSM 102936</strain>
    </source>
</reference>
<dbReference type="Proteomes" id="UP000282654">
    <property type="component" value="Unassembled WGS sequence"/>
</dbReference>
<name>A0A3N5ABY2_9THEO</name>
<accession>A0A3N5ABY2</accession>
<feature type="transmembrane region" description="Helical" evidence="1">
    <location>
        <begin position="120"/>
        <end position="141"/>
    </location>
</feature>
<organism evidence="2 3">
    <name type="scientific">Thermodesulfitimonas autotrophica</name>
    <dbReference type="NCBI Taxonomy" id="1894989"/>
    <lineage>
        <taxon>Bacteria</taxon>
        <taxon>Bacillati</taxon>
        <taxon>Bacillota</taxon>
        <taxon>Clostridia</taxon>
        <taxon>Thermoanaerobacterales</taxon>
        <taxon>Thermoanaerobacteraceae</taxon>
        <taxon>Thermodesulfitimonas</taxon>
    </lineage>
</organism>
<proteinExistence type="predicted"/>
<feature type="transmembrane region" description="Helical" evidence="1">
    <location>
        <begin position="89"/>
        <end position="114"/>
    </location>
</feature>
<keyword evidence="3" id="KW-1185">Reference proteome</keyword>
<keyword evidence="1" id="KW-1133">Transmembrane helix</keyword>
<comment type="caution">
    <text evidence="2">The sequence shown here is derived from an EMBL/GenBank/DDBJ whole genome shotgun (WGS) entry which is preliminary data.</text>
</comment>
<evidence type="ECO:0000313" key="2">
    <source>
        <dbReference type="EMBL" id="RPF42013.1"/>
    </source>
</evidence>
<protein>
    <submittedName>
        <fullName evidence="2">Uncharacterized protein</fullName>
    </submittedName>
</protein>
<keyword evidence="1" id="KW-0472">Membrane</keyword>
<dbReference type="EMBL" id="RKRE01000004">
    <property type="protein sequence ID" value="RPF42013.1"/>
    <property type="molecule type" value="Genomic_DNA"/>
</dbReference>